<reference evidence="6 7" key="1">
    <citation type="journal article" date="2024" name="Proc. Natl. Acad. Sci. U.S.A.">
        <title>The genetic regulatory architecture and epigenomic basis for age-related changes in rattlesnake venom.</title>
        <authorList>
            <person name="Hogan M.P."/>
            <person name="Holding M.L."/>
            <person name="Nystrom G.S."/>
            <person name="Colston T.J."/>
            <person name="Bartlett D.A."/>
            <person name="Mason A.J."/>
            <person name="Ellsworth S.A."/>
            <person name="Rautsaw R.M."/>
            <person name="Lawrence K.C."/>
            <person name="Strickland J.L."/>
            <person name="He B."/>
            <person name="Fraser P."/>
            <person name="Margres M.J."/>
            <person name="Gilbert D.M."/>
            <person name="Gibbs H.L."/>
            <person name="Parkinson C.L."/>
            <person name="Rokyta D.R."/>
        </authorList>
    </citation>
    <scope>NUCLEOTIDE SEQUENCE [LARGE SCALE GENOMIC DNA]</scope>
    <source>
        <strain evidence="6">DRR0105</strain>
    </source>
</reference>
<feature type="compositionally biased region" description="Basic and acidic residues" evidence="4">
    <location>
        <begin position="148"/>
        <end position="157"/>
    </location>
</feature>
<dbReference type="Proteomes" id="UP001474421">
    <property type="component" value="Unassembled WGS sequence"/>
</dbReference>
<dbReference type="GO" id="GO:0005829">
    <property type="term" value="C:cytosol"/>
    <property type="evidence" value="ECO:0007669"/>
    <property type="project" value="TreeGrafter"/>
</dbReference>
<dbReference type="EMBL" id="JAOTOJ010000012">
    <property type="protein sequence ID" value="KAK9393788.1"/>
    <property type="molecule type" value="Genomic_DNA"/>
</dbReference>
<dbReference type="InterPro" id="IPR007518">
    <property type="entry name" value="MINDY"/>
</dbReference>
<evidence type="ECO:0000313" key="7">
    <source>
        <dbReference type="Proteomes" id="UP001474421"/>
    </source>
</evidence>
<sequence length="291" mass="30954">MRGFPGKGGGLRSHAESADSAPHRTSGTFQTRARFRVAEFRDSAKPEIRSKPRLAHAGGEARGCLRVAHGLSLCRPGFTGWFVTAINWVHNKVAEGGQPGKSRQPGWEGSGARTCTSGPTAPARHAQPSAPGAEPPPALPSPGGMEAPPERPAEQEQRPSPPAPARERAPPQAAYHLKWLRWREASAPVVTQNENGPCPLLAVMNALLLAWKVKLPPMMEIVTAEQLMEYLGGCWRGRGGESAPGPAPASPPWPGGVDGNERPVEAPRWRRGNRPPREGDAELPASAGTPS</sequence>
<keyword evidence="3 6" id="KW-0378">Hydrolase</keyword>
<dbReference type="EC" id="3.4.19.12" evidence="3"/>
<gene>
    <name evidence="6" type="ORF">NXF25_015451</name>
</gene>
<dbReference type="Pfam" id="PF04424">
    <property type="entry name" value="MINDY_DUB"/>
    <property type="match status" value="1"/>
</dbReference>
<keyword evidence="3" id="KW-0833">Ubl conjugation pathway</keyword>
<feature type="domain" description="MINDY deubiquitinase" evidence="5">
    <location>
        <begin position="174"/>
        <end position="234"/>
    </location>
</feature>
<feature type="region of interest" description="Disordered" evidence="4">
    <location>
        <begin position="1"/>
        <end position="32"/>
    </location>
</feature>
<dbReference type="GO" id="GO:0071944">
    <property type="term" value="C:cell periphery"/>
    <property type="evidence" value="ECO:0007669"/>
    <property type="project" value="TreeGrafter"/>
</dbReference>
<dbReference type="PANTHER" id="PTHR18063:SF6">
    <property type="entry name" value="UBIQUITIN CARBOXYL-TERMINAL HYDROLASE"/>
    <property type="match status" value="1"/>
</dbReference>
<dbReference type="GO" id="GO:0071108">
    <property type="term" value="P:protein K48-linked deubiquitination"/>
    <property type="evidence" value="ECO:0007669"/>
    <property type="project" value="TreeGrafter"/>
</dbReference>
<organism evidence="6 7">
    <name type="scientific">Crotalus adamanteus</name>
    <name type="common">Eastern diamondback rattlesnake</name>
    <dbReference type="NCBI Taxonomy" id="8729"/>
    <lineage>
        <taxon>Eukaryota</taxon>
        <taxon>Metazoa</taxon>
        <taxon>Chordata</taxon>
        <taxon>Craniata</taxon>
        <taxon>Vertebrata</taxon>
        <taxon>Euteleostomi</taxon>
        <taxon>Lepidosauria</taxon>
        <taxon>Squamata</taxon>
        <taxon>Bifurcata</taxon>
        <taxon>Unidentata</taxon>
        <taxon>Episquamata</taxon>
        <taxon>Toxicofera</taxon>
        <taxon>Serpentes</taxon>
        <taxon>Colubroidea</taxon>
        <taxon>Viperidae</taxon>
        <taxon>Crotalinae</taxon>
        <taxon>Crotalus</taxon>
    </lineage>
</organism>
<dbReference type="GO" id="GO:0036435">
    <property type="term" value="F:K48-linked polyubiquitin modification-dependent protein binding"/>
    <property type="evidence" value="ECO:0007669"/>
    <property type="project" value="UniProtKB-UniRule"/>
</dbReference>
<dbReference type="GO" id="GO:0006508">
    <property type="term" value="P:proteolysis"/>
    <property type="evidence" value="ECO:0007669"/>
    <property type="project" value="UniProtKB-KW"/>
</dbReference>
<evidence type="ECO:0000256" key="4">
    <source>
        <dbReference type="SAM" id="MobiDB-lite"/>
    </source>
</evidence>
<dbReference type="GO" id="GO:0004843">
    <property type="term" value="F:cysteine-type deubiquitinase activity"/>
    <property type="evidence" value="ECO:0007669"/>
    <property type="project" value="UniProtKB-UniRule"/>
</dbReference>
<protein>
    <recommendedName>
        <fullName evidence="3">Ubiquitin carboxyl-terminal hydrolase</fullName>
        <ecNumber evidence="3">3.4.19.12</ecNumber>
    </recommendedName>
</protein>
<comment type="caution">
    <text evidence="6">The sequence shown here is derived from an EMBL/GenBank/DDBJ whole genome shotgun (WGS) entry which is preliminary data.</text>
</comment>
<feature type="region of interest" description="Disordered" evidence="4">
    <location>
        <begin position="240"/>
        <end position="291"/>
    </location>
</feature>
<name>A0AAW1AVG6_CROAD</name>
<dbReference type="AlphaFoldDB" id="A0AAW1AVG6"/>
<evidence type="ECO:0000256" key="1">
    <source>
        <dbReference type="ARBA" id="ARBA00000707"/>
    </source>
</evidence>
<comment type="catalytic activity">
    <reaction evidence="1 3">
        <text>Thiol-dependent hydrolysis of ester, thioester, amide, peptide and isopeptide bonds formed by the C-terminal Gly of ubiquitin (a 76-residue protein attached to proteins as an intracellular targeting signal).</text>
        <dbReference type="EC" id="3.4.19.12"/>
    </reaction>
</comment>
<dbReference type="InterPro" id="IPR033979">
    <property type="entry name" value="MINDY_domain"/>
</dbReference>
<evidence type="ECO:0000259" key="5">
    <source>
        <dbReference type="Pfam" id="PF04424"/>
    </source>
</evidence>
<keyword evidence="7" id="KW-1185">Reference proteome</keyword>
<feature type="compositionally biased region" description="Gly residues" evidence="4">
    <location>
        <begin position="1"/>
        <end position="11"/>
    </location>
</feature>
<dbReference type="PANTHER" id="PTHR18063">
    <property type="entry name" value="NF-E2 INDUCIBLE PROTEIN"/>
    <property type="match status" value="1"/>
</dbReference>
<feature type="region of interest" description="Disordered" evidence="4">
    <location>
        <begin position="95"/>
        <end position="171"/>
    </location>
</feature>
<dbReference type="GO" id="GO:0016807">
    <property type="term" value="F:cysteine-type carboxypeptidase activity"/>
    <property type="evidence" value="ECO:0007669"/>
    <property type="project" value="TreeGrafter"/>
</dbReference>
<evidence type="ECO:0000313" key="6">
    <source>
        <dbReference type="EMBL" id="KAK9393788.1"/>
    </source>
</evidence>
<evidence type="ECO:0000256" key="2">
    <source>
        <dbReference type="ARBA" id="ARBA00006616"/>
    </source>
</evidence>
<proteinExistence type="inferred from homology"/>
<keyword evidence="3" id="KW-0645">Protease</keyword>
<feature type="compositionally biased region" description="Pro residues" evidence="4">
    <location>
        <begin position="245"/>
        <end position="254"/>
    </location>
</feature>
<comment type="function">
    <text evidence="3">Hydrolase that can specifically remove 'Lys-48'-linked conjugated ubiquitin from proteins. Has exodeubiquitinase activity and has a preference for long polyubiquitin chains. May play a regulatory role at the level of protein turnover.</text>
</comment>
<dbReference type="GO" id="GO:1990380">
    <property type="term" value="F:K48-linked deubiquitinase activity"/>
    <property type="evidence" value="ECO:0007669"/>
    <property type="project" value="UniProtKB-UniRule"/>
</dbReference>
<accession>A0AAW1AVG6</accession>
<keyword evidence="3" id="KW-0788">Thiol protease</keyword>
<evidence type="ECO:0000256" key="3">
    <source>
        <dbReference type="RuleBase" id="RU367139"/>
    </source>
</evidence>
<comment type="similarity">
    <text evidence="2 3">Belongs to the MINDY deubiquitinase family. FAM63 subfamily.</text>
</comment>
<dbReference type="GO" id="GO:0140934">
    <property type="term" value="F:histone deubiquitinase activity"/>
    <property type="evidence" value="ECO:0007669"/>
    <property type="project" value="UniProtKB-UniRule"/>
</dbReference>
<feature type="compositionally biased region" description="Basic and acidic residues" evidence="4">
    <location>
        <begin position="259"/>
        <end position="268"/>
    </location>
</feature>